<organism evidence="4 5">
    <name type="scientific">Actinomarinicola tropica</name>
    <dbReference type="NCBI Taxonomy" id="2789776"/>
    <lineage>
        <taxon>Bacteria</taxon>
        <taxon>Bacillati</taxon>
        <taxon>Actinomycetota</taxon>
        <taxon>Acidimicrobiia</taxon>
        <taxon>Acidimicrobiales</taxon>
        <taxon>Iamiaceae</taxon>
        <taxon>Actinomarinicola</taxon>
    </lineage>
</organism>
<dbReference type="KEGG" id="atq:GH723_02605"/>
<evidence type="ECO:0000259" key="3">
    <source>
        <dbReference type="Pfam" id="PF03061"/>
    </source>
</evidence>
<dbReference type="SUPFAM" id="SSF54637">
    <property type="entry name" value="Thioesterase/thiol ester dehydrase-isomerase"/>
    <property type="match status" value="1"/>
</dbReference>
<evidence type="ECO:0000313" key="4">
    <source>
        <dbReference type="EMBL" id="QGG96941.1"/>
    </source>
</evidence>
<evidence type="ECO:0000256" key="1">
    <source>
        <dbReference type="ARBA" id="ARBA00008324"/>
    </source>
</evidence>
<evidence type="ECO:0000313" key="5">
    <source>
        <dbReference type="Proteomes" id="UP000334019"/>
    </source>
</evidence>
<accession>A0A5Q2RQV2</accession>
<dbReference type="InterPro" id="IPR029069">
    <property type="entry name" value="HotDog_dom_sf"/>
</dbReference>
<proteinExistence type="inferred from homology"/>
<evidence type="ECO:0000256" key="2">
    <source>
        <dbReference type="ARBA" id="ARBA00022801"/>
    </source>
</evidence>
<reference evidence="4 5" key="1">
    <citation type="submission" date="2019-11" db="EMBL/GenBank/DDBJ databases">
        <authorList>
            <person name="He Y."/>
        </authorList>
    </citation>
    <scope>NUCLEOTIDE SEQUENCE [LARGE SCALE GENOMIC DNA]</scope>
    <source>
        <strain evidence="4 5">SCSIO 58843</strain>
    </source>
</reference>
<dbReference type="EMBL" id="CP045851">
    <property type="protein sequence ID" value="QGG96941.1"/>
    <property type="molecule type" value="Genomic_DNA"/>
</dbReference>
<feature type="domain" description="Thioesterase" evidence="3">
    <location>
        <begin position="41"/>
        <end position="114"/>
    </location>
</feature>
<gene>
    <name evidence="4" type="ORF">GH723_02605</name>
</gene>
<dbReference type="Proteomes" id="UP000334019">
    <property type="component" value="Chromosome"/>
</dbReference>
<dbReference type="GO" id="GO:0061522">
    <property type="term" value="F:1,4-dihydroxy-2-naphthoyl-CoA thioesterase activity"/>
    <property type="evidence" value="ECO:0007669"/>
    <property type="project" value="TreeGrafter"/>
</dbReference>
<dbReference type="GO" id="GO:0005829">
    <property type="term" value="C:cytosol"/>
    <property type="evidence" value="ECO:0007669"/>
    <property type="project" value="TreeGrafter"/>
</dbReference>
<comment type="similarity">
    <text evidence="1">Belongs to the thioesterase PaaI family.</text>
</comment>
<sequence>MTAMAGQLDGLPTYLGIRTTHVGPAVMTAELDVRPDLLNPFGTLHGGVLSALVDHVLGAVLYPVIERGRWAATTEFKLNLLAAVRDGTLTARSTIVSLTRRTAVVQVEVDNDGRLCGLAQGTVLIAQPRQPDGDR</sequence>
<dbReference type="InterPro" id="IPR003736">
    <property type="entry name" value="PAAI_dom"/>
</dbReference>
<dbReference type="AlphaFoldDB" id="A0A5Q2RQV2"/>
<name>A0A5Q2RQV2_9ACTN</name>
<dbReference type="PANTHER" id="PTHR43240">
    <property type="entry name" value="1,4-DIHYDROXY-2-NAPHTHOYL-COA THIOESTERASE 1"/>
    <property type="match status" value="1"/>
</dbReference>
<dbReference type="InterPro" id="IPR006683">
    <property type="entry name" value="Thioestr_dom"/>
</dbReference>
<dbReference type="CDD" id="cd03443">
    <property type="entry name" value="PaaI_thioesterase"/>
    <property type="match status" value="1"/>
</dbReference>
<protein>
    <submittedName>
        <fullName evidence="4">Hotdog fold thioesterase</fullName>
    </submittedName>
</protein>
<dbReference type="PANTHER" id="PTHR43240:SF5">
    <property type="entry name" value="1,4-DIHYDROXY-2-NAPHTHOYL-COA THIOESTERASE 1"/>
    <property type="match status" value="1"/>
</dbReference>
<dbReference type="Pfam" id="PF03061">
    <property type="entry name" value="4HBT"/>
    <property type="match status" value="1"/>
</dbReference>
<keyword evidence="5" id="KW-1185">Reference proteome</keyword>
<dbReference type="NCBIfam" id="TIGR00369">
    <property type="entry name" value="unchar_dom_1"/>
    <property type="match status" value="1"/>
</dbReference>
<dbReference type="Gene3D" id="3.10.129.10">
    <property type="entry name" value="Hotdog Thioesterase"/>
    <property type="match status" value="1"/>
</dbReference>
<keyword evidence="2" id="KW-0378">Hydrolase</keyword>